<accession>A0AA39N6Q1</accession>
<gene>
    <name evidence="1" type="ORF">EV420DRAFT_320479</name>
</gene>
<proteinExistence type="predicted"/>
<dbReference type="EMBL" id="JAUEPS010000015">
    <property type="protein sequence ID" value="KAK0459424.1"/>
    <property type="molecule type" value="Genomic_DNA"/>
</dbReference>
<comment type="caution">
    <text evidence="1">The sequence shown here is derived from an EMBL/GenBank/DDBJ whole genome shotgun (WGS) entry which is preliminary data.</text>
</comment>
<keyword evidence="2" id="KW-1185">Reference proteome</keyword>
<protein>
    <submittedName>
        <fullName evidence="1">Uncharacterized protein</fullName>
    </submittedName>
</protein>
<dbReference type="AlphaFoldDB" id="A0AA39N6Q1"/>
<organism evidence="1 2">
    <name type="scientific">Armillaria tabescens</name>
    <name type="common">Ringless honey mushroom</name>
    <name type="synonym">Agaricus tabescens</name>
    <dbReference type="NCBI Taxonomy" id="1929756"/>
    <lineage>
        <taxon>Eukaryota</taxon>
        <taxon>Fungi</taxon>
        <taxon>Dikarya</taxon>
        <taxon>Basidiomycota</taxon>
        <taxon>Agaricomycotina</taxon>
        <taxon>Agaricomycetes</taxon>
        <taxon>Agaricomycetidae</taxon>
        <taxon>Agaricales</taxon>
        <taxon>Marasmiineae</taxon>
        <taxon>Physalacriaceae</taxon>
        <taxon>Desarmillaria</taxon>
    </lineage>
</organism>
<name>A0AA39N6Q1_ARMTA</name>
<evidence type="ECO:0000313" key="1">
    <source>
        <dbReference type="EMBL" id="KAK0459424.1"/>
    </source>
</evidence>
<dbReference type="Proteomes" id="UP001175211">
    <property type="component" value="Unassembled WGS sequence"/>
</dbReference>
<dbReference type="RefSeq" id="XP_060331650.1">
    <property type="nucleotide sequence ID" value="XM_060481707.1"/>
</dbReference>
<sequence>MSSKPRVDQVFQNASDIREAHMILLHSSFERSKKRPLPGMEVEVERLLRFELFIPPLLCDMYTLRRNRRYIDTSSASIELAASVHANPSLAMSVHKPPSLPSPMVFLKHVLDINAKLPAIIWFNLVQNAKRDGAFNAVAPTDHRYPLPICKNIISVFGHQLQPPVASPSNAVYFTDAVENYFPGEMTDNLLRMFSVFDLFREGPFSTQLRVVLACTEFCLQAALDDSEGVGHCPGNSGEPCRGRVAFRDGERRSF</sequence>
<dbReference type="GeneID" id="85365255"/>
<evidence type="ECO:0000313" key="2">
    <source>
        <dbReference type="Proteomes" id="UP001175211"/>
    </source>
</evidence>
<reference evidence="1" key="1">
    <citation type="submission" date="2023-06" db="EMBL/GenBank/DDBJ databases">
        <authorList>
            <consortium name="Lawrence Berkeley National Laboratory"/>
            <person name="Ahrendt S."/>
            <person name="Sahu N."/>
            <person name="Indic B."/>
            <person name="Wong-Bajracharya J."/>
            <person name="Merenyi Z."/>
            <person name="Ke H.-M."/>
            <person name="Monk M."/>
            <person name="Kocsube S."/>
            <person name="Drula E."/>
            <person name="Lipzen A."/>
            <person name="Balint B."/>
            <person name="Henrissat B."/>
            <person name="Andreopoulos B."/>
            <person name="Martin F.M."/>
            <person name="Harder C.B."/>
            <person name="Rigling D."/>
            <person name="Ford K.L."/>
            <person name="Foster G.D."/>
            <person name="Pangilinan J."/>
            <person name="Papanicolaou A."/>
            <person name="Barry K."/>
            <person name="LaButti K."/>
            <person name="Viragh M."/>
            <person name="Koriabine M."/>
            <person name="Yan M."/>
            <person name="Riley R."/>
            <person name="Champramary S."/>
            <person name="Plett K.L."/>
            <person name="Tsai I.J."/>
            <person name="Slot J."/>
            <person name="Sipos G."/>
            <person name="Plett J."/>
            <person name="Nagy L.G."/>
            <person name="Grigoriev I.V."/>
        </authorList>
    </citation>
    <scope>NUCLEOTIDE SEQUENCE</scope>
    <source>
        <strain evidence="1">CCBAS 213</strain>
    </source>
</reference>